<dbReference type="Proteomes" id="UP000247569">
    <property type="component" value="Unassembled WGS sequence"/>
</dbReference>
<accession>A0A318KFN9</accession>
<dbReference type="AlphaFoldDB" id="A0A318KFN9"/>
<protein>
    <submittedName>
        <fullName evidence="1">Uncharacterized protein</fullName>
    </submittedName>
</protein>
<dbReference type="EMBL" id="QJKF01000004">
    <property type="protein sequence ID" value="PXX65383.1"/>
    <property type="molecule type" value="Genomic_DNA"/>
</dbReference>
<reference evidence="1 2" key="1">
    <citation type="submission" date="2018-05" db="EMBL/GenBank/DDBJ databases">
        <title>Genomic Encyclopedia of Type Strains, Phase IV (KMG-IV): sequencing the most valuable type-strain genomes for metagenomic binning, comparative biology and taxonomic classification.</title>
        <authorList>
            <person name="Goeker M."/>
        </authorList>
    </citation>
    <scope>NUCLEOTIDE SEQUENCE [LARGE SCALE GENOMIC DNA]</scope>
    <source>
        <strain evidence="1 2">DSM 44704</strain>
    </source>
</reference>
<keyword evidence="2" id="KW-1185">Reference proteome</keyword>
<gene>
    <name evidence="1" type="ORF">DFR70_104447</name>
</gene>
<organism evidence="1 2">
    <name type="scientific">Nocardia tenerifensis</name>
    <dbReference type="NCBI Taxonomy" id="228006"/>
    <lineage>
        <taxon>Bacteria</taxon>
        <taxon>Bacillati</taxon>
        <taxon>Actinomycetota</taxon>
        <taxon>Actinomycetes</taxon>
        <taxon>Mycobacteriales</taxon>
        <taxon>Nocardiaceae</taxon>
        <taxon>Nocardia</taxon>
    </lineage>
</organism>
<dbReference type="RefSeq" id="WP_040739808.1">
    <property type="nucleotide sequence ID" value="NZ_QJKF01000004.1"/>
</dbReference>
<comment type="caution">
    <text evidence="1">The sequence shown here is derived from an EMBL/GenBank/DDBJ whole genome shotgun (WGS) entry which is preliminary data.</text>
</comment>
<dbReference type="OrthoDB" id="4500869at2"/>
<name>A0A318KFN9_9NOCA</name>
<sequence>MTSPDKSIPPGAYVGSKGASNGLSRLQKVTWQSAQQSIISNVTQSFQNVGNASTDINSTTSRALDAANSAQNGANTAQSAATAAQNTSTANASIIAVIQNQQTQTQVGGASFADGFQTWDTTKWNTIKWGSSPDIVAIDNQAGLAKSASTGDGAVFALWKTPLMTDSQSVSIVLGRPNQSGQYSGSGILIRAAADFSSFVIVQVGRTSIYLQRGSYVGGTLSITSWVVADNLSAINTGDTVTVNANGPAYEVLVNGIGRVSYRDTVVSSPVGANNRLVGLFCGYHVSTGWGGGVYYGYDLDSIAAADTAAPAVVGTGWALYRQNPAAVAQVAGSQRYGSVFDTIRVANNANVLDLGRGQIQITKSGWYVMSVGVNWSAACGTGYNYNVALWTAPSPTGQWSEFRIGGETEGSTVHRVAGTYVVFAGAGSVWAPGYYIAGPNDMLGDSSGRATYFEGTLCSFS</sequence>
<evidence type="ECO:0000313" key="2">
    <source>
        <dbReference type="Proteomes" id="UP000247569"/>
    </source>
</evidence>
<proteinExistence type="predicted"/>
<evidence type="ECO:0000313" key="1">
    <source>
        <dbReference type="EMBL" id="PXX65383.1"/>
    </source>
</evidence>